<dbReference type="Proteomes" id="UP000188604">
    <property type="component" value="Chromosome"/>
</dbReference>
<evidence type="ECO:0000259" key="1">
    <source>
        <dbReference type="Pfam" id="PF02517"/>
    </source>
</evidence>
<dbReference type="InterPro" id="IPR042150">
    <property type="entry name" value="MmRce1-like"/>
</dbReference>
<reference evidence="2 3" key="1">
    <citation type="submission" date="2016-03" db="EMBL/GenBank/DDBJ databases">
        <title>Acetic acid bacteria sequencing.</title>
        <authorList>
            <person name="Brandt J."/>
            <person name="Jakob F."/>
            <person name="Vogel R.F."/>
        </authorList>
    </citation>
    <scope>NUCLEOTIDE SEQUENCE [LARGE SCALE GENOMIC DNA]</scope>
    <source>
        <strain evidence="2 3">NBRC 101099</strain>
    </source>
</reference>
<dbReference type="PANTHER" id="PTHR35797">
    <property type="entry name" value="PROTEASE-RELATED"/>
    <property type="match status" value="1"/>
</dbReference>
<dbReference type="GO" id="GO:0004175">
    <property type="term" value="F:endopeptidase activity"/>
    <property type="evidence" value="ECO:0007669"/>
    <property type="project" value="UniProtKB-ARBA"/>
</dbReference>
<dbReference type="InterPro" id="IPR003675">
    <property type="entry name" value="Rce1/LyrA-like_dom"/>
</dbReference>
<feature type="domain" description="CAAX prenyl protease 2/Lysostaphin resistance protein A-like" evidence="1">
    <location>
        <begin position="136"/>
        <end position="217"/>
    </location>
</feature>
<protein>
    <recommendedName>
        <fullName evidence="1">CAAX prenyl protease 2/Lysostaphin resistance protein A-like domain-containing protein</fullName>
    </recommendedName>
</protein>
<gene>
    <name evidence="2" type="ORF">A0U93_00235</name>
</gene>
<dbReference type="Pfam" id="PF02517">
    <property type="entry name" value="Rce1-like"/>
    <property type="match status" value="1"/>
</dbReference>
<accession>A0A1U9KLG1</accession>
<evidence type="ECO:0000313" key="3">
    <source>
        <dbReference type="Proteomes" id="UP000188604"/>
    </source>
</evidence>
<sequence>MIVAGFKTRLWLFIGLTCLTTAPFWALGIATGDSAGGRGAYAVGSMWGPGIAALLTCWITGQSVSSLGWTWGRSRWQVLSYLWPLAICCMTYGLVYAVGLGGFPNHETVVALRKTLDWPSAGTWTIVCGWFVLLATTGFVRGLAASLGEETGWRGFLNPLLHEKLGFTRGALATGILWAVWHFPIMFFSNYDSATPWWFSTPCFVVEVLSLAVIMSWIGSSDPWTVLTIYDSQLANETVVRCKVTGWRRRASRLDLPSLGRH</sequence>
<organism evidence="2 3">
    <name type="scientific">Neoasaia chiangmaiensis</name>
    <dbReference type="NCBI Taxonomy" id="320497"/>
    <lineage>
        <taxon>Bacteria</taxon>
        <taxon>Pseudomonadati</taxon>
        <taxon>Pseudomonadota</taxon>
        <taxon>Alphaproteobacteria</taxon>
        <taxon>Acetobacterales</taxon>
        <taxon>Acetobacteraceae</taxon>
        <taxon>Neoasaia</taxon>
    </lineage>
</organism>
<name>A0A1U9KLG1_9PROT</name>
<dbReference type="AlphaFoldDB" id="A0A1U9KLG1"/>
<dbReference type="PANTHER" id="PTHR35797:SF1">
    <property type="entry name" value="PROTEASE"/>
    <property type="match status" value="1"/>
</dbReference>
<dbReference type="KEGG" id="nch:A0U93_00235"/>
<dbReference type="GO" id="GO:0080120">
    <property type="term" value="P:CAAX-box protein maturation"/>
    <property type="evidence" value="ECO:0007669"/>
    <property type="project" value="UniProtKB-ARBA"/>
</dbReference>
<evidence type="ECO:0000313" key="2">
    <source>
        <dbReference type="EMBL" id="AQS86634.1"/>
    </source>
</evidence>
<proteinExistence type="predicted"/>
<dbReference type="EMBL" id="CP014691">
    <property type="protein sequence ID" value="AQS86634.1"/>
    <property type="molecule type" value="Genomic_DNA"/>
</dbReference>
<dbReference type="OrthoDB" id="3693644at2"/>
<keyword evidence="3" id="KW-1185">Reference proteome</keyword>